<keyword evidence="8" id="KW-1185">Reference proteome</keyword>
<proteinExistence type="predicted"/>
<dbReference type="AlphaFoldDB" id="A0A8T0N4Q1"/>
<dbReference type="EMBL" id="CM029053">
    <property type="protein sequence ID" value="KAG2544821.1"/>
    <property type="molecule type" value="Genomic_DNA"/>
</dbReference>
<dbReference type="GO" id="GO:0003677">
    <property type="term" value="F:DNA binding"/>
    <property type="evidence" value="ECO:0007669"/>
    <property type="project" value="UniProtKB-KW"/>
</dbReference>
<evidence type="ECO:0000256" key="5">
    <source>
        <dbReference type="SAM" id="MobiDB-lite"/>
    </source>
</evidence>
<accession>A0A8T0N4Q1</accession>
<protein>
    <recommendedName>
        <fullName evidence="6">NAC domain-containing protein</fullName>
    </recommendedName>
</protein>
<evidence type="ECO:0000259" key="6">
    <source>
        <dbReference type="PROSITE" id="PS51005"/>
    </source>
</evidence>
<dbReference type="SUPFAM" id="SSF101941">
    <property type="entry name" value="NAC domain"/>
    <property type="match status" value="1"/>
</dbReference>
<sequence length="293" mass="31458">MAAEDGSSFRPRDDASSIALLRGLRSGAADLSFVHRADVCSAAPADLVANLEPVPGTDLDQGGYNAIWLFYCPKRFKNAQGKPSGHRQRAIAGDGTCWHSEAGPKPVKGLDGATFCNLSFGRKEGGSTRAFNRMGWCMTEYDDKHGGGDGGDHVLCKIYRSSSSLAKGKSKLPTTQHSSGCKRKATGDEPQARPTKTSHKHAACAGVDEEEFLLTDQQMGMPPEPESLCPTEEEQFTFTMEELLGGPVYEEYGGCSPNTQFTMDEMFSKSSGSCSMPMAVAPPDVSFFEGLAF</sequence>
<dbReference type="Pfam" id="PF02365">
    <property type="entry name" value="NAM"/>
    <property type="match status" value="1"/>
</dbReference>
<dbReference type="Proteomes" id="UP000823388">
    <property type="component" value="Chromosome 9K"/>
</dbReference>
<evidence type="ECO:0000256" key="3">
    <source>
        <dbReference type="ARBA" id="ARBA00023163"/>
    </source>
</evidence>
<gene>
    <name evidence="7" type="ORF">PVAP13_9KG382891</name>
</gene>
<dbReference type="Gene3D" id="2.170.150.80">
    <property type="entry name" value="NAC domain"/>
    <property type="match status" value="1"/>
</dbReference>
<evidence type="ECO:0000256" key="4">
    <source>
        <dbReference type="ARBA" id="ARBA00023242"/>
    </source>
</evidence>
<evidence type="ECO:0000313" key="7">
    <source>
        <dbReference type="EMBL" id="KAG2544821.1"/>
    </source>
</evidence>
<dbReference type="GO" id="GO:0006355">
    <property type="term" value="P:regulation of DNA-templated transcription"/>
    <property type="evidence" value="ECO:0007669"/>
    <property type="project" value="InterPro"/>
</dbReference>
<reference evidence="7" key="1">
    <citation type="submission" date="2020-05" db="EMBL/GenBank/DDBJ databases">
        <title>WGS assembly of Panicum virgatum.</title>
        <authorList>
            <person name="Lovell J.T."/>
            <person name="Jenkins J."/>
            <person name="Shu S."/>
            <person name="Juenger T.E."/>
            <person name="Schmutz J."/>
        </authorList>
    </citation>
    <scope>NUCLEOTIDE SEQUENCE</scope>
    <source>
        <strain evidence="7">AP13</strain>
    </source>
</reference>
<dbReference type="InterPro" id="IPR036093">
    <property type="entry name" value="NAC_dom_sf"/>
</dbReference>
<keyword evidence="2" id="KW-0238">DNA-binding</keyword>
<keyword evidence="4" id="KW-0539">Nucleus</keyword>
<evidence type="ECO:0000256" key="2">
    <source>
        <dbReference type="ARBA" id="ARBA00023125"/>
    </source>
</evidence>
<evidence type="ECO:0000313" key="8">
    <source>
        <dbReference type="Proteomes" id="UP000823388"/>
    </source>
</evidence>
<feature type="region of interest" description="Disordered" evidence="5">
    <location>
        <begin position="167"/>
        <end position="200"/>
    </location>
</feature>
<organism evidence="7 8">
    <name type="scientific">Panicum virgatum</name>
    <name type="common">Blackwell switchgrass</name>
    <dbReference type="NCBI Taxonomy" id="38727"/>
    <lineage>
        <taxon>Eukaryota</taxon>
        <taxon>Viridiplantae</taxon>
        <taxon>Streptophyta</taxon>
        <taxon>Embryophyta</taxon>
        <taxon>Tracheophyta</taxon>
        <taxon>Spermatophyta</taxon>
        <taxon>Magnoliopsida</taxon>
        <taxon>Liliopsida</taxon>
        <taxon>Poales</taxon>
        <taxon>Poaceae</taxon>
        <taxon>PACMAD clade</taxon>
        <taxon>Panicoideae</taxon>
        <taxon>Panicodae</taxon>
        <taxon>Paniceae</taxon>
        <taxon>Panicinae</taxon>
        <taxon>Panicum</taxon>
        <taxon>Panicum sect. Hiantes</taxon>
    </lineage>
</organism>
<keyword evidence="3" id="KW-0804">Transcription</keyword>
<keyword evidence="1" id="KW-0805">Transcription regulation</keyword>
<evidence type="ECO:0000256" key="1">
    <source>
        <dbReference type="ARBA" id="ARBA00023015"/>
    </source>
</evidence>
<name>A0A8T0N4Q1_PANVG</name>
<feature type="domain" description="NAC" evidence="6">
    <location>
        <begin position="3"/>
        <end position="161"/>
    </location>
</feature>
<dbReference type="PROSITE" id="PS51005">
    <property type="entry name" value="NAC"/>
    <property type="match status" value="1"/>
</dbReference>
<dbReference type="InterPro" id="IPR003441">
    <property type="entry name" value="NAC-dom"/>
</dbReference>
<comment type="caution">
    <text evidence="7">The sequence shown here is derived from an EMBL/GenBank/DDBJ whole genome shotgun (WGS) entry which is preliminary data.</text>
</comment>